<dbReference type="Gene3D" id="3.30.20.10">
    <property type="entry name" value="Endochitinase, domain 2"/>
    <property type="match status" value="2"/>
</dbReference>
<comment type="catalytic activity">
    <reaction evidence="1">
        <text>Random endo-hydrolysis of N-acetyl-beta-D-glucosaminide (1-&gt;4)-beta-linkages in chitin and chitodextrins.</text>
        <dbReference type="EC" id="3.2.1.14"/>
    </reaction>
</comment>
<evidence type="ECO:0000256" key="10">
    <source>
        <dbReference type="ARBA" id="ARBA00023295"/>
    </source>
</evidence>
<evidence type="ECO:0000256" key="14">
    <source>
        <dbReference type="PIRSR" id="PIRSR001060-2"/>
    </source>
</evidence>
<evidence type="ECO:0000256" key="9">
    <source>
        <dbReference type="ARBA" id="ARBA00023277"/>
    </source>
</evidence>
<dbReference type="eggNOG" id="KOG4742">
    <property type="taxonomic scope" value="Eukaryota"/>
</dbReference>
<dbReference type="PIRSF" id="PIRSF001060">
    <property type="entry name" value="Endochitinase"/>
    <property type="match status" value="1"/>
</dbReference>
<comment type="similarity">
    <text evidence="12">Belongs to the glycosyl hydrolase 19 family. Chitinase class IV subfamily.</text>
</comment>
<feature type="signal peptide" evidence="16">
    <location>
        <begin position="1"/>
        <end position="23"/>
    </location>
</feature>
<evidence type="ECO:0000256" key="7">
    <source>
        <dbReference type="ARBA" id="ARBA00023024"/>
    </source>
</evidence>
<feature type="active site" description="Proton donor" evidence="13">
    <location>
        <position position="135"/>
    </location>
</feature>
<dbReference type="FunFam" id="1.10.530.10:FF:000052">
    <property type="entry name" value="Endochitinase PR4"/>
    <property type="match status" value="1"/>
</dbReference>
<dbReference type="Gene3D" id="3.30.60.10">
    <property type="entry name" value="Endochitinase-like"/>
    <property type="match status" value="1"/>
</dbReference>
<dbReference type="Gramene" id="OB02G30780.1">
    <property type="protein sequence ID" value="OB02G30780.1"/>
    <property type="gene ID" value="OB02G30780"/>
</dbReference>
<feature type="disulfide bond" evidence="14 15">
    <location>
        <begin position="33"/>
        <end position="45"/>
    </location>
</feature>
<dbReference type="SUPFAM" id="SSF53955">
    <property type="entry name" value="Lysozyme-like"/>
    <property type="match status" value="2"/>
</dbReference>
<dbReference type="InterPro" id="IPR018371">
    <property type="entry name" value="Chitin-binding_1_CS"/>
</dbReference>
<evidence type="ECO:0000256" key="16">
    <source>
        <dbReference type="SAM" id="SignalP"/>
    </source>
</evidence>
<dbReference type="PANTHER" id="PTHR22595">
    <property type="entry name" value="CHITINASE-RELATED"/>
    <property type="match status" value="1"/>
</dbReference>
<dbReference type="Pfam" id="PF00187">
    <property type="entry name" value="Chitin_bind_1"/>
    <property type="match status" value="1"/>
</dbReference>
<dbReference type="GO" id="GO:0016998">
    <property type="term" value="P:cell wall macromolecule catabolic process"/>
    <property type="evidence" value="ECO:0007669"/>
    <property type="project" value="InterPro"/>
</dbReference>
<evidence type="ECO:0000313" key="19">
    <source>
        <dbReference type="Proteomes" id="UP000006038"/>
    </source>
</evidence>
<evidence type="ECO:0000256" key="15">
    <source>
        <dbReference type="PROSITE-ProRule" id="PRU00261"/>
    </source>
</evidence>
<evidence type="ECO:0000256" key="13">
    <source>
        <dbReference type="PIRSR" id="PIRSR001060-1"/>
    </source>
</evidence>
<reference evidence="18" key="1">
    <citation type="submission" date="2013-04" db="UniProtKB">
        <authorList>
            <consortium name="EnsemblPlants"/>
        </authorList>
    </citation>
    <scope>IDENTIFICATION</scope>
</reference>
<dbReference type="PROSITE" id="PS00026">
    <property type="entry name" value="CHIT_BIND_I_1"/>
    <property type="match status" value="1"/>
</dbReference>
<evidence type="ECO:0000256" key="5">
    <source>
        <dbReference type="ARBA" id="ARBA00022801"/>
    </source>
</evidence>
<evidence type="ECO:0000256" key="3">
    <source>
        <dbReference type="ARBA" id="ARBA00022669"/>
    </source>
</evidence>
<keyword evidence="5" id="KW-0378">Hydrolase</keyword>
<dbReference type="InterPro" id="IPR023346">
    <property type="entry name" value="Lysozyme-like_dom_sf"/>
</dbReference>
<keyword evidence="7" id="KW-0146">Chitin degradation</keyword>
<dbReference type="GO" id="GO:0006952">
    <property type="term" value="P:defense response"/>
    <property type="evidence" value="ECO:0007669"/>
    <property type="project" value="UniProtKB-KW"/>
</dbReference>
<dbReference type="PROSITE" id="PS50941">
    <property type="entry name" value="CHIT_BIND_I_2"/>
    <property type="match status" value="1"/>
</dbReference>
<keyword evidence="8 14" id="KW-1015">Disulfide bond</keyword>
<dbReference type="InterPro" id="IPR001002">
    <property type="entry name" value="Chitin-bd_1"/>
</dbReference>
<dbReference type="PROSITE" id="PS00773">
    <property type="entry name" value="CHITINASE_19_1"/>
    <property type="match status" value="1"/>
</dbReference>
<protein>
    <recommendedName>
        <fullName evidence="2">chitinase</fullName>
        <ecNumber evidence="2">3.2.1.14</ecNumber>
    </recommendedName>
</protein>
<dbReference type="FunFam" id="3.30.20.10:FF:000001">
    <property type="entry name" value="Endochitinase (Chitinase)"/>
    <property type="match status" value="2"/>
</dbReference>
<feature type="chain" id="PRO_5003773430" description="chitinase" evidence="16">
    <location>
        <begin position="24"/>
        <end position="330"/>
    </location>
</feature>
<name>J3LEL1_ORYBR</name>
<sequence>MAASASWLSSLMLSIVLVVGVSASTAAAQNCGCAADRCCSKWGYCGTGKDYCGTGCQSGPCDVPATNSVSVASIVTPEFFAALVAQAADGCAAKGFYTRDAFLSAAGGYPSFGRTGSDDDSKREIAAFFAHANHETIKFCYIEEIDGASKNYCDETSTQWPCAAGKGYYGRGPLQISWNFNYGPAGQSIGFDGLGDPDAVARSAVLTFQTALCTQWPCAAGKGYYGRGPLQISWNFNYGPAGQSIGFDGLGDPDAVARSPVLAFQTALWYWANNVHDAIVSGQGFGATIRAINGALECDGKNPAAVNSRVAYYQQLCQQLGVDPGSNLTC</sequence>
<keyword evidence="4 16" id="KW-0732">Signal</keyword>
<dbReference type="PANTHER" id="PTHR22595:SF193">
    <property type="entry name" value="ENDOCHITINASE EP3"/>
    <property type="match status" value="1"/>
</dbReference>
<comment type="caution">
    <text evidence="15">Lacks conserved residue(s) required for the propagation of feature annotation.</text>
</comment>
<dbReference type="Gene3D" id="1.10.530.10">
    <property type="match status" value="1"/>
</dbReference>
<proteinExistence type="inferred from homology"/>
<keyword evidence="3 15" id="KW-0147">Chitin-binding</keyword>
<feature type="disulfide bond" evidence="14 15">
    <location>
        <begin position="38"/>
        <end position="52"/>
    </location>
</feature>
<dbReference type="EC" id="3.2.1.14" evidence="2"/>
<evidence type="ECO:0000256" key="6">
    <source>
        <dbReference type="ARBA" id="ARBA00022821"/>
    </source>
</evidence>
<dbReference type="GO" id="GO:0008843">
    <property type="term" value="F:endochitinase activity"/>
    <property type="evidence" value="ECO:0007669"/>
    <property type="project" value="UniProtKB-EC"/>
</dbReference>
<evidence type="ECO:0000256" key="4">
    <source>
        <dbReference type="ARBA" id="ARBA00022729"/>
    </source>
</evidence>
<keyword evidence="9" id="KW-0119">Carbohydrate metabolism</keyword>
<dbReference type="InterPro" id="IPR000726">
    <property type="entry name" value="Glyco_hydro_19_cat"/>
</dbReference>
<evidence type="ECO:0000259" key="17">
    <source>
        <dbReference type="PROSITE" id="PS50941"/>
    </source>
</evidence>
<dbReference type="GO" id="GO:0000272">
    <property type="term" value="P:polysaccharide catabolic process"/>
    <property type="evidence" value="ECO:0007669"/>
    <property type="project" value="UniProtKB-KW"/>
</dbReference>
<organism evidence="18">
    <name type="scientific">Oryza brachyantha</name>
    <name type="common">malo sina</name>
    <dbReference type="NCBI Taxonomy" id="4533"/>
    <lineage>
        <taxon>Eukaryota</taxon>
        <taxon>Viridiplantae</taxon>
        <taxon>Streptophyta</taxon>
        <taxon>Embryophyta</taxon>
        <taxon>Tracheophyta</taxon>
        <taxon>Spermatophyta</taxon>
        <taxon>Magnoliopsida</taxon>
        <taxon>Liliopsida</taxon>
        <taxon>Poales</taxon>
        <taxon>Poaceae</taxon>
        <taxon>BOP clade</taxon>
        <taxon>Oryzoideae</taxon>
        <taxon>Oryzeae</taxon>
        <taxon>Oryzinae</taxon>
        <taxon>Oryza</taxon>
    </lineage>
</organism>
<evidence type="ECO:0000256" key="8">
    <source>
        <dbReference type="ARBA" id="ARBA00023157"/>
    </source>
</evidence>
<dbReference type="Proteomes" id="UP000006038">
    <property type="component" value="Unassembled WGS sequence"/>
</dbReference>
<dbReference type="EnsemblPlants" id="OB02G30780.1">
    <property type="protein sequence ID" value="OB02G30780.1"/>
    <property type="gene ID" value="OB02G30780"/>
</dbReference>
<dbReference type="OMA" id="KDYCDEE"/>
<dbReference type="SMART" id="SM00270">
    <property type="entry name" value="ChtBD1"/>
    <property type="match status" value="1"/>
</dbReference>
<keyword evidence="10" id="KW-0326">Glycosidase</keyword>
<feature type="disulfide bond" evidence="14">
    <location>
        <begin position="298"/>
        <end position="330"/>
    </location>
</feature>
<keyword evidence="19" id="KW-1185">Reference proteome</keyword>
<dbReference type="GO" id="GO:0008061">
    <property type="term" value="F:chitin binding"/>
    <property type="evidence" value="ECO:0007669"/>
    <property type="project" value="UniProtKB-UniRule"/>
</dbReference>
<feature type="domain" description="Chitin-binding type-1" evidence="17">
    <location>
        <begin position="28"/>
        <end position="63"/>
    </location>
</feature>
<dbReference type="HOGENOM" id="CLU_045506_1_1_1"/>
<evidence type="ECO:0000256" key="2">
    <source>
        <dbReference type="ARBA" id="ARBA00012729"/>
    </source>
</evidence>
<keyword evidence="6" id="KW-0611">Plant defense</keyword>
<dbReference type="InterPro" id="IPR016283">
    <property type="entry name" value="Glyco_hydro_19"/>
</dbReference>
<dbReference type="SUPFAM" id="SSF57016">
    <property type="entry name" value="Plant lectins/antimicrobial peptides"/>
    <property type="match status" value="1"/>
</dbReference>
<evidence type="ECO:0000313" key="18">
    <source>
        <dbReference type="EnsemblPlants" id="OB02G30780.1"/>
    </source>
</evidence>
<dbReference type="AlphaFoldDB" id="J3LEL1"/>
<dbReference type="InterPro" id="IPR036861">
    <property type="entry name" value="Endochitinase-like_sf"/>
</dbReference>
<evidence type="ECO:0000256" key="1">
    <source>
        <dbReference type="ARBA" id="ARBA00000822"/>
    </source>
</evidence>
<dbReference type="CDD" id="cd00035">
    <property type="entry name" value="ChtBD1"/>
    <property type="match status" value="1"/>
</dbReference>
<keyword evidence="11" id="KW-0624">Polysaccharide degradation</keyword>
<dbReference type="Pfam" id="PF00182">
    <property type="entry name" value="Glyco_hydro_19"/>
    <property type="match status" value="2"/>
</dbReference>
<evidence type="ECO:0000256" key="12">
    <source>
        <dbReference type="ARBA" id="ARBA00061032"/>
    </source>
</evidence>
<accession>J3LEL1</accession>
<evidence type="ECO:0000256" key="11">
    <source>
        <dbReference type="ARBA" id="ARBA00023326"/>
    </source>
</evidence>
<dbReference type="GO" id="GO:0006032">
    <property type="term" value="P:chitin catabolic process"/>
    <property type="evidence" value="ECO:0007669"/>
    <property type="project" value="UniProtKB-KW"/>
</dbReference>
<dbReference type="FunFam" id="3.30.60.10:FF:000003">
    <property type="entry name" value="Class IV chitinase"/>
    <property type="match status" value="1"/>
</dbReference>
<dbReference type="CDD" id="cd00325">
    <property type="entry name" value="chitinase_GH19"/>
    <property type="match status" value="1"/>
</dbReference>